<protein>
    <submittedName>
        <fullName evidence="1">Venom peptide</fullName>
    </submittedName>
</protein>
<accession>A0A8T9VQD8</accession>
<evidence type="ECO:0000313" key="1">
    <source>
        <dbReference type="EMBL" id="UOY17099.1"/>
    </source>
</evidence>
<dbReference type="AlphaFoldDB" id="A0A8T9VQD8"/>
<dbReference type="EMBL" id="MW323155">
    <property type="protein sequence ID" value="UOY17099.1"/>
    <property type="molecule type" value="mRNA"/>
</dbReference>
<sequence length="40" mass="4114">MSLKVISAILMICAAGIAIVLVEANPDPAAEGDPPQQRPL</sequence>
<organism evidence="1">
    <name type="scientific">Dasymutilla klugii</name>
    <name type="common">Klug's velvet ant</name>
    <dbReference type="NCBI Taxonomy" id="1175364"/>
    <lineage>
        <taxon>Eukaryota</taxon>
        <taxon>Metazoa</taxon>
        <taxon>Ecdysozoa</taxon>
        <taxon>Arthropoda</taxon>
        <taxon>Hexapoda</taxon>
        <taxon>Insecta</taxon>
        <taxon>Pterygota</taxon>
        <taxon>Neoptera</taxon>
        <taxon>Endopterygota</taxon>
        <taxon>Hymenoptera</taxon>
        <taxon>Apocrita</taxon>
        <taxon>Aculeata</taxon>
        <taxon>Pompiloidea</taxon>
        <taxon>Mutillidae</taxon>
        <taxon>Sphaeropthalminae</taxon>
        <taxon>Dasymutilla</taxon>
    </lineage>
</organism>
<reference evidence="1" key="1">
    <citation type="submission" date="2020-12" db="EMBL/GenBank/DDBJ databases">
        <authorList>
            <person name="Robinson S.D."/>
        </authorList>
    </citation>
    <scope>NUCLEOTIDE SEQUENCE</scope>
    <source>
        <tissue evidence="1">Venom apparatus</tissue>
    </source>
</reference>
<proteinExistence type="evidence at transcript level"/>
<name>A0A8T9VQD8_DASKL</name>